<dbReference type="PANTHER" id="PTHR33116">
    <property type="entry name" value="REVERSE TRANSCRIPTASE ZINC-BINDING DOMAIN-CONTAINING PROTEIN-RELATED-RELATED"/>
    <property type="match status" value="1"/>
</dbReference>
<dbReference type="Pfam" id="PF00134">
    <property type="entry name" value="Cyclin_N"/>
    <property type="match status" value="1"/>
</dbReference>
<dbReference type="PROSITE" id="PS50878">
    <property type="entry name" value="RT_POL"/>
    <property type="match status" value="1"/>
</dbReference>
<comment type="similarity">
    <text evidence="2">Belongs to the cyclin family. Cyclin D subfamily.</text>
</comment>
<dbReference type="CDD" id="cd20543">
    <property type="entry name" value="CYCLIN_AtCycD-like_rpt1"/>
    <property type="match status" value="1"/>
</dbReference>
<dbReference type="InterPro" id="IPR036915">
    <property type="entry name" value="Cyclin-like_sf"/>
</dbReference>
<evidence type="ECO:0000256" key="3">
    <source>
        <dbReference type="ARBA" id="ARBA00010481"/>
    </source>
</evidence>
<name>A0A7J0HEI9_9ERIC</name>
<evidence type="ECO:0000259" key="13">
    <source>
        <dbReference type="PROSITE" id="PS50878"/>
    </source>
</evidence>
<dbReference type="AlphaFoldDB" id="A0A7J0HEI9"/>
<evidence type="ECO:0000256" key="11">
    <source>
        <dbReference type="ARBA" id="ARBA00023316"/>
    </source>
</evidence>
<evidence type="ECO:0000256" key="6">
    <source>
        <dbReference type="ARBA" id="ARBA00022679"/>
    </source>
</evidence>
<dbReference type="InterPro" id="IPR004938">
    <property type="entry name" value="XG_FTase"/>
</dbReference>
<dbReference type="SUPFAM" id="SSF56672">
    <property type="entry name" value="DNA/RNA polymerases"/>
    <property type="match status" value="1"/>
</dbReference>
<dbReference type="GO" id="GO:0016020">
    <property type="term" value="C:membrane"/>
    <property type="evidence" value="ECO:0007669"/>
    <property type="project" value="InterPro"/>
</dbReference>
<keyword evidence="10" id="KW-0131">Cell cycle</keyword>
<dbReference type="Gene3D" id="1.10.472.10">
    <property type="entry name" value="Cyclin-like"/>
    <property type="match status" value="2"/>
</dbReference>
<organism evidence="14 15">
    <name type="scientific">Actinidia rufa</name>
    <dbReference type="NCBI Taxonomy" id="165716"/>
    <lineage>
        <taxon>Eukaryota</taxon>
        <taxon>Viridiplantae</taxon>
        <taxon>Streptophyta</taxon>
        <taxon>Embryophyta</taxon>
        <taxon>Tracheophyta</taxon>
        <taxon>Spermatophyta</taxon>
        <taxon>Magnoliopsida</taxon>
        <taxon>eudicotyledons</taxon>
        <taxon>Gunneridae</taxon>
        <taxon>Pentapetalae</taxon>
        <taxon>asterids</taxon>
        <taxon>Ericales</taxon>
        <taxon>Actinidiaceae</taxon>
        <taxon>Actinidia</taxon>
    </lineage>
</organism>
<dbReference type="InterPro" id="IPR004367">
    <property type="entry name" value="Cyclin_C-dom"/>
</dbReference>
<dbReference type="GO" id="GO:0071555">
    <property type="term" value="P:cell wall organization"/>
    <property type="evidence" value="ECO:0007669"/>
    <property type="project" value="UniProtKB-KW"/>
</dbReference>
<comment type="caution">
    <text evidence="14">The sequence shown here is derived from an EMBL/GenBank/DDBJ whole genome shotgun (WGS) entry which is preliminary data.</text>
</comment>
<evidence type="ECO:0000256" key="7">
    <source>
        <dbReference type="ARBA" id="ARBA00023034"/>
    </source>
</evidence>
<dbReference type="Pfam" id="PF00078">
    <property type="entry name" value="RVT_1"/>
    <property type="match status" value="1"/>
</dbReference>
<dbReference type="InterPro" id="IPR043502">
    <property type="entry name" value="DNA/RNA_pol_sf"/>
</dbReference>
<evidence type="ECO:0000256" key="10">
    <source>
        <dbReference type="ARBA" id="ARBA00023306"/>
    </source>
</evidence>
<dbReference type="PANTHER" id="PTHR33116:SF80">
    <property type="entry name" value="REVERSE TRANSCRIPTASE ZINC-BINDING DOMAIN-CONTAINING PROTEIN"/>
    <property type="match status" value="1"/>
</dbReference>
<evidence type="ECO:0000256" key="9">
    <source>
        <dbReference type="ARBA" id="ARBA00023180"/>
    </source>
</evidence>
<protein>
    <submittedName>
        <fullName evidence="14">Similar to CYCLIN D32</fullName>
    </submittedName>
</protein>
<dbReference type="FunFam" id="1.10.472.10:FF:000060">
    <property type="entry name" value="D6-type cyclin"/>
    <property type="match status" value="1"/>
</dbReference>
<keyword evidence="11" id="KW-0961">Cell wall biogenesis/degradation</keyword>
<dbReference type="GO" id="GO:0042546">
    <property type="term" value="P:cell wall biogenesis"/>
    <property type="evidence" value="ECO:0007669"/>
    <property type="project" value="InterPro"/>
</dbReference>
<dbReference type="Pfam" id="PF13966">
    <property type="entry name" value="zf-RVT"/>
    <property type="match status" value="1"/>
</dbReference>
<gene>
    <name evidence="14" type="ORF">Acr_29g0006510</name>
</gene>
<keyword evidence="4" id="KW-0132">Cell division</keyword>
<dbReference type="InterPro" id="IPR013763">
    <property type="entry name" value="Cyclin-like_dom"/>
</dbReference>
<keyword evidence="8 12" id="KW-0195">Cyclin</keyword>
<evidence type="ECO:0000256" key="8">
    <source>
        <dbReference type="ARBA" id="ARBA00023127"/>
    </source>
</evidence>
<dbReference type="Proteomes" id="UP000585474">
    <property type="component" value="Unassembled WGS sequence"/>
</dbReference>
<accession>A0A7J0HEI9</accession>
<dbReference type="EMBL" id="BJWL01000029">
    <property type="protein sequence ID" value="GFZ21489.1"/>
    <property type="molecule type" value="Genomic_DNA"/>
</dbReference>
<dbReference type="CDD" id="cd01650">
    <property type="entry name" value="RT_nLTR_like"/>
    <property type="match status" value="1"/>
</dbReference>
<comment type="subcellular location">
    <subcellularLocation>
        <location evidence="1">Golgi apparatus</location>
    </subcellularLocation>
</comment>
<proteinExistence type="inferred from homology"/>
<keyword evidence="15" id="KW-1185">Reference proteome</keyword>
<evidence type="ECO:0000313" key="15">
    <source>
        <dbReference type="Proteomes" id="UP000585474"/>
    </source>
</evidence>
<evidence type="ECO:0000313" key="14">
    <source>
        <dbReference type="EMBL" id="GFZ21489.1"/>
    </source>
</evidence>
<dbReference type="Pfam" id="PF02984">
    <property type="entry name" value="Cyclin_C"/>
    <property type="match status" value="1"/>
</dbReference>
<keyword evidence="7" id="KW-0333">Golgi apparatus</keyword>
<evidence type="ECO:0000256" key="2">
    <source>
        <dbReference type="ARBA" id="ARBA00009065"/>
    </source>
</evidence>
<dbReference type="InterPro" id="IPR000477">
    <property type="entry name" value="RT_dom"/>
</dbReference>
<comment type="similarity">
    <text evidence="3">Belongs to the glycosyltransferase 37 family.</text>
</comment>
<dbReference type="SUPFAM" id="SSF47954">
    <property type="entry name" value="Cyclin-like"/>
    <property type="match status" value="1"/>
</dbReference>
<dbReference type="SMART" id="SM01332">
    <property type="entry name" value="Cyclin_C"/>
    <property type="match status" value="1"/>
</dbReference>
<dbReference type="Pfam" id="PF03254">
    <property type="entry name" value="XG_FTase"/>
    <property type="match status" value="1"/>
</dbReference>
<dbReference type="InterPro" id="IPR026960">
    <property type="entry name" value="RVT-Znf"/>
</dbReference>
<dbReference type="InterPro" id="IPR048258">
    <property type="entry name" value="Cyclins_cyclin-box"/>
</dbReference>
<dbReference type="GO" id="GO:0051301">
    <property type="term" value="P:cell division"/>
    <property type="evidence" value="ECO:0007669"/>
    <property type="project" value="UniProtKB-KW"/>
</dbReference>
<dbReference type="SMART" id="SM00385">
    <property type="entry name" value="CYCLIN"/>
    <property type="match status" value="1"/>
</dbReference>
<evidence type="ECO:0000256" key="4">
    <source>
        <dbReference type="ARBA" id="ARBA00022618"/>
    </source>
</evidence>
<reference evidence="14 15" key="1">
    <citation type="submission" date="2019-07" db="EMBL/GenBank/DDBJ databases">
        <title>De Novo Assembly of kiwifruit Actinidia rufa.</title>
        <authorList>
            <person name="Sugita-Konishi S."/>
            <person name="Sato K."/>
            <person name="Mori E."/>
            <person name="Abe Y."/>
            <person name="Kisaki G."/>
            <person name="Hamano K."/>
            <person name="Suezawa K."/>
            <person name="Otani M."/>
            <person name="Fukuda T."/>
            <person name="Manabe T."/>
            <person name="Gomi K."/>
            <person name="Tabuchi M."/>
            <person name="Akimitsu K."/>
            <person name="Kataoka I."/>
        </authorList>
    </citation>
    <scope>NUCLEOTIDE SEQUENCE [LARGE SCALE GENOMIC DNA]</scope>
    <source>
        <strain evidence="15">cv. Fuchu</strain>
    </source>
</reference>
<evidence type="ECO:0000256" key="1">
    <source>
        <dbReference type="ARBA" id="ARBA00004555"/>
    </source>
</evidence>
<dbReference type="InterPro" id="IPR006671">
    <property type="entry name" value="Cyclin_N"/>
</dbReference>
<dbReference type="CDD" id="cd20544">
    <property type="entry name" value="CYCLIN_AtCycD-like_rpt2"/>
    <property type="match status" value="1"/>
</dbReference>
<dbReference type="OrthoDB" id="1938625at2759"/>
<dbReference type="PROSITE" id="PS00292">
    <property type="entry name" value="CYCLINS"/>
    <property type="match status" value="1"/>
</dbReference>
<dbReference type="GO" id="GO:0005794">
    <property type="term" value="C:Golgi apparatus"/>
    <property type="evidence" value="ECO:0007669"/>
    <property type="project" value="UniProtKB-SubCell"/>
</dbReference>
<evidence type="ECO:0000256" key="5">
    <source>
        <dbReference type="ARBA" id="ARBA00022676"/>
    </source>
</evidence>
<dbReference type="GO" id="GO:0008107">
    <property type="term" value="F:galactoside 2-alpha-L-fucosyltransferase activity"/>
    <property type="evidence" value="ECO:0007669"/>
    <property type="project" value="InterPro"/>
</dbReference>
<sequence>MPPLPLTVSRSISGRTSDGETVGGLIALPSGGGRATVWAHLLPWPNADPIFSPALFSIAALRAIVVAHDKPCREIAEGAGYNSNSDMHTYIFDLFWEEEELTSLLSKEQQNHLYNHLETNPSLDFARREAVEWVLKVNAYYSFSALTAILAVNYFDRFVLSFQIQREKPWMSQLAAVACLSLAAKVEETQVPLQVEETKYVFEAKTIQRMEILVLSTLQWRMNPVTPLSFLDHITRRLGFKNNLCWEFLRRCESLILCLVPDSRFMCYLPSVLASATMLHIVNSLEPCFALDCQNQLLGTLGIDKINHSVLALIPKSKDADKVEDFRPIACCNVVYKVISKIIASRLAPALISIVNPAQAAFVQNRSMTDNIFMLQELLRNYGRKRISPRCILNVDLRKAFDSVDWEFVQDMLSALQFPPKFVAWIIACISSPTYSVSYNGHCHGFFKGKRGLRQGDPLSPYLFVICLEYLSRALGSLRDNPDFNFHPKCGGLKITHLAFADDLVLFSRGIPHQSPCSWKISIILGTARDSKSVSPNPASTQHVLKLQTWKKFRESQGLISLYAGRTELVKSVLQGVECFWLSIIPIPAGVRSKIIQLCRNFLWSGNCNSNKKPLVAWNEVTMPKSEGASEESVEGAIQRVNQWTTNGEFQSKEAYDYTERKEPNSPWPKMVWHNSITPKHSFILWLGLKDRLLTKDKIQEFSDDRLCPLCRSEDETVDHLFFRCRVGGQIWAQIKAWLGITRAMQTIKASVKWLIKEARGTGLQAKIKEISLACTVYHLWEARNQRIFEGKIKSPEALIRGIQIQVHRCINSLSEAQGNDVADRFYKSFPNTSQLLPTDTNITVVAAVAAEEGTEFKSFSRNSSCCYGNMLRNGDINRSKELFPWFLYLHLGHDYGDHDKMFFCDHDQALLAKVPGWS</sequence>
<evidence type="ECO:0000256" key="12">
    <source>
        <dbReference type="RuleBase" id="RU000383"/>
    </source>
</evidence>
<feature type="domain" description="Reverse transcriptase" evidence="13">
    <location>
        <begin position="295"/>
        <end position="555"/>
    </location>
</feature>
<keyword evidence="5" id="KW-0328">Glycosyltransferase</keyword>
<keyword evidence="9" id="KW-0325">Glycoprotein</keyword>
<keyword evidence="6" id="KW-0808">Transferase</keyword>